<organism evidence="2 3">
    <name type="scientific">Phyllosticta citricarpa</name>
    <dbReference type="NCBI Taxonomy" id="55181"/>
    <lineage>
        <taxon>Eukaryota</taxon>
        <taxon>Fungi</taxon>
        <taxon>Dikarya</taxon>
        <taxon>Ascomycota</taxon>
        <taxon>Pezizomycotina</taxon>
        <taxon>Dothideomycetes</taxon>
        <taxon>Dothideomycetes incertae sedis</taxon>
        <taxon>Botryosphaeriales</taxon>
        <taxon>Phyllostictaceae</taxon>
        <taxon>Phyllosticta</taxon>
    </lineage>
</organism>
<accession>A0ABR1MNK8</accession>
<feature type="compositionally biased region" description="Basic and acidic residues" evidence="1">
    <location>
        <begin position="117"/>
        <end position="139"/>
    </location>
</feature>
<evidence type="ECO:0000256" key="1">
    <source>
        <dbReference type="SAM" id="MobiDB-lite"/>
    </source>
</evidence>
<dbReference type="Proteomes" id="UP001365128">
    <property type="component" value="Unassembled WGS sequence"/>
</dbReference>
<feature type="region of interest" description="Disordered" evidence="1">
    <location>
        <begin position="108"/>
        <end position="210"/>
    </location>
</feature>
<keyword evidence="3" id="KW-1185">Reference proteome</keyword>
<reference evidence="2 3" key="1">
    <citation type="submission" date="2024-04" db="EMBL/GenBank/DDBJ databases">
        <title>Phyllosticta paracitricarpa is synonymous to the EU quarantine fungus P. citricarpa based on phylogenomic analyses.</title>
        <authorList>
            <consortium name="Lawrence Berkeley National Laboratory"/>
            <person name="Van Ingen-Buijs V.A."/>
            <person name="Van Westerhoven A.C."/>
            <person name="Haridas S."/>
            <person name="Skiadas P."/>
            <person name="Martin F."/>
            <person name="Groenewald J.Z."/>
            <person name="Crous P.W."/>
            <person name="Seidl M.F."/>
        </authorList>
    </citation>
    <scope>NUCLEOTIDE SEQUENCE [LARGE SCALE GENOMIC DNA]</scope>
    <source>
        <strain evidence="2 3">CBS 122670</strain>
    </source>
</reference>
<gene>
    <name evidence="2" type="ORF">IWX46DRAFT_224635</name>
</gene>
<name>A0ABR1MNK8_9PEZI</name>
<comment type="caution">
    <text evidence="2">The sequence shown here is derived from an EMBL/GenBank/DDBJ whole genome shotgun (WGS) entry which is preliminary data.</text>
</comment>
<protein>
    <submittedName>
        <fullName evidence="2">Uncharacterized protein</fullName>
    </submittedName>
</protein>
<evidence type="ECO:0000313" key="3">
    <source>
        <dbReference type="Proteomes" id="UP001365128"/>
    </source>
</evidence>
<evidence type="ECO:0000313" key="2">
    <source>
        <dbReference type="EMBL" id="KAK7554664.1"/>
    </source>
</evidence>
<dbReference type="EMBL" id="JBBPDW010000003">
    <property type="protein sequence ID" value="KAK7554664.1"/>
    <property type="molecule type" value="Genomic_DNA"/>
</dbReference>
<proteinExistence type="predicted"/>
<sequence length="226" mass="25922">MYPQLQPSPQPRPRVTQTRFAKLAETRLRRLCEAKEVKKKKKKDDDEDVCLSVQKIVGMMKVNKQRNKQQAQKTVTHRLTTRTWKPMQRQPMEQLLRAQDGTREKLTVHRLSVHPSIKADRKVSKPASRESKQKHHLTEHYQPQPHAPKVMNPRVKNQPQQPRASDVLYPPAQKRARPERRDRSASPSAPGSRNPEPRALTGWRAVGAPGRGLVRALSVQVVHLAS</sequence>